<dbReference type="AlphaFoldDB" id="A0A176W943"/>
<evidence type="ECO:0000256" key="2">
    <source>
        <dbReference type="SAM" id="Phobius"/>
    </source>
</evidence>
<accession>A0A176W943</accession>
<name>A0A176W943_MARPO</name>
<feature type="compositionally biased region" description="Polar residues" evidence="1">
    <location>
        <begin position="240"/>
        <end position="251"/>
    </location>
</feature>
<protein>
    <submittedName>
        <fullName evidence="3">Uncharacterized protein</fullName>
    </submittedName>
</protein>
<organism evidence="3 4">
    <name type="scientific">Marchantia polymorpha subsp. ruderalis</name>
    <dbReference type="NCBI Taxonomy" id="1480154"/>
    <lineage>
        <taxon>Eukaryota</taxon>
        <taxon>Viridiplantae</taxon>
        <taxon>Streptophyta</taxon>
        <taxon>Embryophyta</taxon>
        <taxon>Marchantiophyta</taxon>
        <taxon>Marchantiopsida</taxon>
        <taxon>Marchantiidae</taxon>
        <taxon>Marchantiales</taxon>
        <taxon>Marchantiaceae</taxon>
        <taxon>Marchantia</taxon>
    </lineage>
</organism>
<keyword evidence="2" id="KW-1133">Transmembrane helix</keyword>
<feature type="transmembrane region" description="Helical" evidence="2">
    <location>
        <begin position="57"/>
        <end position="76"/>
    </location>
</feature>
<feature type="compositionally biased region" description="Low complexity" evidence="1">
    <location>
        <begin position="179"/>
        <end position="239"/>
    </location>
</feature>
<gene>
    <name evidence="3" type="ORF">AXG93_4486s1050</name>
</gene>
<evidence type="ECO:0000256" key="1">
    <source>
        <dbReference type="SAM" id="MobiDB-lite"/>
    </source>
</evidence>
<keyword evidence="2" id="KW-0472">Membrane</keyword>
<evidence type="ECO:0000313" key="4">
    <source>
        <dbReference type="Proteomes" id="UP000077202"/>
    </source>
</evidence>
<comment type="caution">
    <text evidence="3">The sequence shown here is derived from an EMBL/GenBank/DDBJ whole genome shotgun (WGS) entry which is preliminary data.</text>
</comment>
<proteinExistence type="predicted"/>
<evidence type="ECO:0000313" key="3">
    <source>
        <dbReference type="EMBL" id="OAE29534.1"/>
    </source>
</evidence>
<sequence>MGAQGHHVHLSYEAPAPAPVVVQQTPPAAPTPVAQVVMAAAPSDAAGCCVGQPCCKIAYGVSFIVMAVVAVVALILGLMGAIGFFIILGVDLIIFGIVAGTYCCVYGCCCDSKGAIIVNTTTTLPSINPVVLAMPAPPHPPIQLHYENKPQYEPSPAMGYPPVQQQQQQPPPSQATGYPPVQQQNQQPSQATGYPPVYQQQQSSQAYPPMYQQQREFAAYQPPSQAQAQEPAAYAAISPTKQPGQNIQGDPSAQPAGLAVARSVRHFDVEA</sequence>
<reference evidence="3" key="1">
    <citation type="submission" date="2016-03" db="EMBL/GenBank/DDBJ databases">
        <title>Mechanisms controlling the formation of the plant cell surface in tip-growing cells are functionally conserved among land plants.</title>
        <authorList>
            <person name="Honkanen S."/>
            <person name="Jones V.A."/>
            <person name="Morieri G."/>
            <person name="Champion C."/>
            <person name="Hetherington A.J."/>
            <person name="Kelly S."/>
            <person name="Saint-Marcoux D."/>
            <person name="Proust H."/>
            <person name="Prescott H."/>
            <person name="Dolan L."/>
        </authorList>
    </citation>
    <scope>NUCLEOTIDE SEQUENCE [LARGE SCALE GENOMIC DNA]</scope>
    <source>
        <tissue evidence="3">Whole gametophyte</tissue>
    </source>
</reference>
<keyword evidence="4" id="KW-1185">Reference proteome</keyword>
<dbReference type="Proteomes" id="UP000077202">
    <property type="component" value="Unassembled WGS sequence"/>
</dbReference>
<feature type="transmembrane region" description="Helical" evidence="2">
    <location>
        <begin position="83"/>
        <end position="102"/>
    </location>
</feature>
<keyword evidence="2" id="KW-0812">Transmembrane</keyword>
<dbReference type="EMBL" id="LVLJ01001453">
    <property type="protein sequence ID" value="OAE29534.1"/>
    <property type="molecule type" value="Genomic_DNA"/>
</dbReference>
<feature type="region of interest" description="Disordered" evidence="1">
    <location>
        <begin position="155"/>
        <end position="259"/>
    </location>
</feature>